<organism evidence="8 9">
    <name type="scientific">Brevibacterium sediminis</name>
    <dbReference type="NCBI Taxonomy" id="1857024"/>
    <lineage>
        <taxon>Bacteria</taxon>
        <taxon>Bacillati</taxon>
        <taxon>Actinomycetota</taxon>
        <taxon>Actinomycetes</taxon>
        <taxon>Micrococcales</taxon>
        <taxon>Brevibacteriaceae</taxon>
        <taxon>Brevibacterium</taxon>
    </lineage>
</organism>
<dbReference type="Gene3D" id="1.25.40.10">
    <property type="entry name" value="Tetratricopeptide repeat domain"/>
    <property type="match status" value="1"/>
</dbReference>
<dbReference type="InterPro" id="IPR036249">
    <property type="entry name" value="Thioredoxin-like_sf"/>
</dbReference>
<dbReference type="Pfam" id="PF14559">
    <property type="entry name" value="TPR_19"/>
    <property type="match status" value="1"/>
</dbReference>
<evidence type="ECO:0000256" key="5">
    <source>
        <dbReference type="ARBA" id="ARBA00023284"/>
    </source>
</evidence>
<dbReference type="PROSITE" id="PS51352">
    <property type="entry name" value="THIOREDOXIN_2"/>
    <property type="match status" value="1"/>
</dbReference>
<keyword evidence="2" id="KW-0813">Transport</keyword>
<accession>A0ABQ1MM74</accession>
<sequence>MDPSQESTQPNQGLDLSAVRSKNMPAEQAGQTGQGGQAAGAGAGADGAAGGPAGGDPNAVAVPGLVFDVDESTFTSLVAISDRVPVVIDLWAEWCEPCKQLSPILERVVTAYGGRLVLAKVDVDANPRLQQAFGVQSIPTVVALIKGQPVPLFQSALPEPQVQAYFDELLKLAGENGVTGHAAVGGAEPEPAGPAHPEAEEALAKGDFDTAENLFKAALANSPADEEAKFGLARAGLGRRLIDQEPADLIAAADADPKNVEAAKAAADAEVVSGKAGSAFNRLISLIRTTAGDEKESLRLRVLDLFEVLGADDPAVTKARTALMRALF</sequence>
<keyword evidence="4" id="KW-1015">Disulfide bond</keyword>
<keyword evidence="9" id="KW-1185">Reference proteome</keyword>
<dbReference type="RefSeq" id="WP_181271681.1">
    <property type="nucleotide sequence ID" value="NZ_BMJG01000007.1"/>
</dbReference>
<dbReference type="Pfam" id="PF00085">
    <property type="entry name" value="Thioredoxin"/>
    <property type="match status" value="1"/>
</dbReference>
<dbReference type="InterPro" id="IPR017937">
    <property type="entry name" value="Thioredoxin_CS"/>
</dbReference>
<feature type="compositionally biased region" description="Gly residues" evidence="6">
    <location>
        <begin position="32"/>
        <end position="54"/>
    </location>
</feature>
<dbReference type="EMBL" id="BMJG01000007">
    <property type="protein sequence ID" value="GGC39655.1"/>
    <property type="molecule type" value="Genomic_DNA"/>
</dbReference>
<gene>
    <name evidence="8" type="ORF">GCM10010974_22630</name>
</gene>
<dbReference type="Gene3D" id="3.40.30.10">
    <property type="entry name" value="Glutaredoxin"/>
    <property type="match status" value="1"/>
</dbReference>
<feature type="region of interest" description="Disordered" evidence="6">
    <location>
        <begin position="1"/>
        <end position="55"/>
    </location>
</feature>
<evidence type="ECO:0000313" key="8">
    <source>
        <dbReference type="EMBL" id="GGC39655.1"/>
    </source>
</evidence>
<keyword evidence="3" id="KW-0249">Electron transport</keyword>
<dbReference type="CDD" id="cd02956">
    <property type="entry name" value="ybbN"/>
    <property type="match status" value="1"/>
</dbReference>
<dbReference type="InterPro" id="IPR011990">
    <property type="entry name" value="TPR-like_helical_dom_sf"/>
</dbReference>
<dbReference type="PANTHER" id="PTHR45663">
    <property type="entry name" value="GEO12009P1"/>
    <property type="match status" value="1"/>
</dbReference>
<feature type="compositionally biased region" description="Polar residues" evidence="6">
    <location>
        <begin position="1"/>
        <end position="14"/>
    </location>
</feature>
<feature type="domain" description="Thioredoxin" evidence="7">
    <location>
        <begin position="48"/>
        <end position="171"/>
    </location>
</feature>
<evidence type="ECO:0000313" key="9">
    <source>
        <dbReference type="Proteomes" id="UP000632322"/>
    </source>
</evidence>
<evidence type="ECO:0000256" key="2">
    <source>
        <dbReference type="ARBA" id="ARBA00022448"/>
    </source>
</evidence>
<reference evidence="9" key="1">
    <citation type="journal article" date="2019" name="Int. J. Syst. Evol. Microbiol.">
        <title>The Global Catalogue of Microorganisms (GCM) 10K type strain sequencing project: providing services to taxonomists for standard genome sequencing and annotation.</title>
        <authorList>
            <consortium name="The Broad Institute Genomics Platform"/>
            <consortium name="The Broad Institute Genome Sequencing Center for Infectious Disease"/>
            <person name="Wu L."/>
            <person name="Ma J."/>
        </authorList>
    </citation>
    <scope>NUCLEOTIDE SEQUENCE [LARGE SCALE GENOMIC DNA]</scope>
    <source>
        <strain evidence="9">CGMCC 1.15472</strain>
    </source>
</reference>
<evidence type="ECO:0000256" key="1">
    <source>
        <dbReference type="ARBA" id="ARBA00008987"/>
    </source>
</evidence>
<dbReference type="Pfam" id="PF14561">
    <property type="entry name" value="TPR_20"/>
    <property type="match status" value="1"/>
</dbReference>
<dbReference type="Proteomes" id="UP000632322">
    <property type="component" value="Unassembled WGS sequence"/>
</dbReference>
<name>A0ABQ1MM74_9MICO</name>
<evidence type="ECO:0000256" key="4">
    <source>
        <dbReference type="ARBA" id="ARBA00023157"/>
    </source>
</evidence>
<evidence type="ECO:0000259" key="7">
    <source>
        <dbReference type="PROSITE" id="PS51352"/>
    </source>
</evidence>
<keyword evidence="5" id="KW-0676">Redox-active center</keyword>
<comment type="similarity">
    <text evidence="1">Belongs to the thioredoxin family.</text>
</comment>
<dbReference type="PANTHER" id="PTHR45663:SF11">
    <property type="entry name" value="GEO12009P1"/>
    <property type="match status" value="1"/>
</dbReference>
<dbReference type="SUPFAM" id="SSF52833">
    <property type="entry name" value="Thioredoxin-like"/>
    <property type="match status" value="1"/>
</dbReference>
<evidence type="ECO:0000256" key="3">
    <source>
        <dbReference type="ARBA" id="ARBA00022982"/>
    </source>
</evidence>
<proteinExistence type="inferred from homology"/>
<evidence type="ECO:0000256" key="6">
    <source>
        <dbReference type="SAM" id="MobiDB-lite"/>
    </source>
</evidence>
<comment type="caution">
    <text evidence="8">The sequence shown here is derived from an EMBL/GenBank/DDBJ whole genome shotgun (WGS) entry which is preliminary data.</text>
</comment>
<dbReference type="InterPro" id="IPR013766">
    <property type="entry name" value="Thioredoxin_domain"/>
</dbReference>
<dbReference type="PROSITE" id="PS00194">
    <property type="entry name" value="THIOREDOXIN_1"/>
    <property type="match status" value="1"/>
</dbReference>
<protein>
    <submittedName>
        <fullName evidence="8">Co-chaperone YbbN</fullName>
    </submittedName>
</protein>